<dbReference type="Pfam" id="PF00023">
    <property type="entry name" value="Ank"/>
    <property type="match status" value="2"/>
</dbReference>
<dbReference type="InterPro" id="IPR002110">
    <property type="entry name" value="Ankyrin_rpt"/>
</dbReference>
<evidence type="ECO:0000256" key="2">
    <source>
        <dbReference type="ARBA" id="ARBA00023043"/>
    </source>
</evidence>
<dbReference type="eggNOG" id="KOG4177">
    <property type="taxonomic scope" value="Eukaryota"/>
</dbReference>
<dbReference type="OrthoDB" id="539213at2759"/>
<feature type="compositionally biased region" description="Acidic residues" evidence="5">
    <location>
        <begin position="1642"/>
        <end position="1651"/>
    </location>
</feature>
<feature type="compositionally biased region" description="Acidic residues" evidence="5">
    <location>
        <begin position="1682"/>
        <end position="1694"/>
    </location>
</feature>
<evidence type="ECO:0000313" key="6">
    <source>
        <dbReference type="EMBL" id="EMR65864.1"/>
    </source>
</evidence>
<feature type="repeat" description="ANK" evidence="3">
    <location>
        <begin position="403"/>
        <end position="435"/>
    </location>
</feature>
<evidence type="ECO:0000256" key="4">
    <source>
        <dbReference type="SAM" id="Coils"/>
    </source>
</evidence>
<reference evidence="7" key="1">
    <citation type="journal article" date="2013" name="Genome Announc.">
        <title>Draft genome sequence of the grapevine dieback fungus Eutypa lata UCR-EL1.</title>
        <authorList>
            <person name="Blanco-Ulate B."/>
            <person name="Rolshausen P.E."/>
            <person name="Cantu D."/>
        </authorList>
    </citation>
    <scope>NUCLEOTIDE SEQUENCE [LARGE SCALE GENOMIC DNA]</scope>
    <source>
        <strain evidence="7">UCR-EL1</strain>
    </source>
</reference>
<organism evidence="6 7">
    <name type="scientific">Eutypa lata (strain UCR-EL1)</name>
    <name type="common">Grapevine dieback disease fungus</name>
    <name type="synonym">Eutypa armeniacae</name>
    <dbReference type="NCBI Taxonomy" id="1287681"/>
    <lineage>
        <taxon>Eukaryota</taxon>
        <taxon>Fungi</taxon>
        <taxon>Dikarya</taxon>
        <taxon>Ascomycota</taxon>
        <taxon>Pezizomycotina</taxon>
        <taxon>Sordariomycetes</taxon>
        <taxon>Xylariomycetidae</taxon>
        <taxon>Xylariales</taxon>
        <taxon>Diatrypaceae</taxon>
        <taxon>Eutypa</taxon>
    </lineage>
</organism>
<dbReference type="Proteomes" id="UP000012174">
    <property type="component" value="Unassembled WGS sequence"/>
</dbReference>
<accession>M7SHS0</accession>
<feature type="compositionally biased region" description="Basic and acidic residues" evidence="5">
    <location>
        <begin position="1554"/>
        <end position="1568"/>
    </location>
</feature>
<gene>
    <name evidence="6" type="ORF">UCREL1_7160</name>
</gene>
<feature type="coiled-coil region" evidence="4">
    <location>
        <begin position="869"/>
        <end position="926"/>
    </location>
</feature>
<feature type="region of interest" description="Disordered" evidence="5">
    <location>
        <begin position="1629"/>
        <end position="1699"/>
    </location>
</feature>
<dbReference type="SMART" id="SM00248">
    <property type="entry name" value="ANK"/>
    <property type="match status" value="11"/>
</dbReference>
<feature type="repeat" description="ANK" evidence="3">
    <location>
        <begin position="1345"/>
        <end position="1377"/>
    </location>
</feature>
<dbReference type="Pfam" id="PF12796">
    <property type="entry name" value="Ank_2"/>
    <property type="match status" value="1"/>
</dbReference>
<keyword evidence="2 3" id="KW-0040">ANK repeat</keyword>
<protein>
    <submittedName>
        <fullName evidence="6">Putative ankyrin repeat protein</fullName>
    </submittedName>
</protein>
<proteinExistence type="predicted"/>
<name>M7SHS0_EUTLA</name>
<dbReference type="EMBL" id="KB706771">
    <property type="protein sequence ID" value="EMR65864.1"/>
    <property type="molecule type" value="Genomic_DNA"/>
</dbReference>
<dbReference type="PROSITE" id="PS50297">
    <property type="entry name" value="ANK_REP_REGION"/>
    <property type="match status" value="3"/>
</dbReference>
<feature type="region of interest" description="Disordered" evidence="5">
    <location>
        <begin position="461"/>
        <end position="514"/>
    </location>
</feature>
<feature type="compositionally biased region" description="Acidic residues" evidence="5">
    <location>
        <begin position="499"/>
        <end position="514"/>
    </location>
</feature>
<dbReference type="Gene3D" id="1.25.40.20">
    <property type="entry name" value="Ankyrin repeat-containing domain"/>
    <property type="match status" value="3"/>
</dbReference>
<dbReference type="PROSITE" id="PS50088">
    <property type="entry name" value="ANK_REPEAT"/>
    <property type="match status" value="3"/>
</dbReference>
<dbReference type="HOGENOM" id="CLU_003548_0_0_1"/>
<sequence>MAFKELPKLPVAHDELAKHIAKHSKTPMVELMEPYRKFEAELREMYAQQSNNSILDDQYLNVLPLFTKDTPEIKTRARDLENETQEEKDKYIMALPAEKRRPNSSPAVVTSLKEFKNNFSVFSESSLAEMDWSNVVAAGSSVVNTLLPVPDEYNKSKRALRQYYHEKFCPASDVDLFLYGLTEEQAMEKIKDIEAQVRDAILSETTVVRTKNAITICSQYPTRHIQIVLRVYKSVSEILTGFDIDCSGAAYDGEQVYLPYGEKFHAKKIEKLCYTKDLLLNAEWNQPKERNVYLHRHPAFFGRVEDVIGDCCGTCPQPTTQEEIEVAAKESEIYVSGNVSFRLDDPGRQQIGSFNPLTEDDWTEMAYVGNTARLCQAIVDGDLEHVEDWLSQEGADPNKRDYTGRTPLHLAVISSTPEIVKCLVDHGVRITSRIVDGQTALHLAAARGDCQMVKILLEKSNANEEEEEDKQDQRRKAKSAALTGGQTNSAAVEAKTYESDEESEDGVSDGELVDDDASDDLVQSIATGSFVKLGKDAENTKDEDAQLDDDDQTDPDFYKIDAVAWDSKCSPLHLAIIGGHCDVVKILCQEFGADVLLPVKFGDGSYQFPHKAILTLVLTLALPVEKAVQMTETLLGLGATSSQADTDGITAFHHYIRSGGLQLVESLWENDKIGLKSSLNHVAVSGTRWSSEATAPLMAAVDRGDPILVLKLLEAGANPEMDFDSWLKGAKLSFEDNLGDYESNKALFNTGVSQPLILAIQSSNPTIAIELLERGADPNIITKKSNDLIKNTWSRRYNKGQSALDVVQDALKKLRMYKGEKIAFNLSFLGRDYRSITDRNYLEAPRGAFGTSEFLGKFQEGTYQHWLVSADIEDKAEAYQKELTRFEKQKKQKDDNKGVAIKKDAIRDAISQLEEVEKALQAKGAKTFKELYPEIEGPVNTDDSEAKAPPPYHFDFNFRGAKDVTDKRKAAYVNLFEAVWTGDLDTIKSLTLTPFADNGPPLQIAVSDPMSNNPFSLAVLRGHFSIATAILEIAQAQWAPKDEEKARYTMANNDDDEDSYESEVESDDEPEIHKEVIKDQLTIDNIGQVSTQVKSDVLPATFIHWSVPTFTLLPGGKIKRSKKIENLLAFAIAENDMERFKFLVEVEMPYISQMPVPGEAPDSFYTFSEDRFRDAVKYGRTEMLADAIKRAGAGIPLEDLVKKSGVEMKVKPRYYQGLTVYGKKRADWANRGRNLVVKSTGTKEPPLLIAALEGSLESVEWFISDTPMRHYLEFGSSKVAKEDPRLKHLTQAAGGFDRAIMKWLGVQNDLIIHCAVMGPPGEKTNRLIEYLIKVCPASLEARSDRGYTPLYLACLLGRVQFVETLIRAGADQSVKDKDSNNLIHAALANIPCTEHSTSALRSLLSLLDPALRDEMFRQRNQLTHGGDTPLHAWLKRANYEAPNYYGQRPSYSTKPENKDNLRVLNAVLELSVGGTGAELDGLNGAGDTILHSAVMLELPAQVRVLIERSPALLHRENAVGRTPAEIARDRCVASKLDALAVDEASRATVTKSPNRVEDLRDREPEWFKTHYGNSDNGPKRQPSRRELVWEVIEECLVAKDEDGTIKRRLVSLNEANDVARRIGESYTGQRYYQKNNDAAPAADDDEGDEEENKTRQQQPQETDFATIQYEKKKHTAWAKECDNDDDDDDDDDEAGSNVSLCVGCGQYHE</sequence>
<evidence type="ECO:0000256" key="3">
    <source>
        <dbReference type="PROSITE-ProRule" id="PRU00023"/>
    </source>
</evidence>
<dbReference type="OMA" id="ETDWTEM"/>
<dbReference type="KEGG" id="ela:UCREL1_7160"/>
<dbReference type="PANTHER" id="PTHR24198:SF165">
    <property type="entry name" value="ANKYRIN REPEAT-CONTAINING PROTEIN-RELATED"/>
    <property type="match status" value="1"/>
</dbReference>
<feature type="repeat" description="ANK" evidence="3">
    <location>
        <begin position="436"/>
        <end position="468"/>
    </location>
</feature>
<keyword evidence="7" id="KW-1185">Reference proteome</keyword>
<evidence type="ECO:0000313" key="7">
    <source>
        <dbReference type="Proteomes" id="UP000012174"/>
    </source>
</evidence>
<dbReference type="PANTHER" id="PTHR24198">
    <property type="entry name" value="ANKYRIN REPEAT AND PROTEIN KINASE DOMAIN-CONTAINING PROTEIN"/>
    <property type="match status" value="1"/>
</dbReference>
<evidence type="ECO:0000256" key="5">
    <source>
        <dbReference type="SAM" id="MobiDB-lite"/>
    </source>
</evidence>
<keyword evidence="4" id="KW-0175">Coiled coil</keyword>
<keyword evidence="1" id="KW-0677">Repeat</keyword>
<feature type="compositionally biased region" description="Polar residues" evidence="5">
    <location>
        <begin position="1655"/>
        <end position="1665"/>
    </location>
</feature>
<evidence type="ECO:0000256" key="1">
    <source>
        <dbReference type="ARBA" id="ARBA00022737"/>
    </source>
</evidence>
<dbReference type="InterPro" id="IPR036770">
    <property type="entry name" value="Ankyrin_rpt-contain_sf"/>
</dbReference>
<feature type="region of interest" description="Disordered" evidence="5">
    <location>
        <begin position="1550"/>
        <end position="1583"/>
    </location>
</feature>
<dbReference type="SUPFAM" id="SSF48403">
    <property type="entry name" value="Ankyrin repeat"/>
    <property type="match status" value="2"/>
</dbReference>